<dbReference type="Proteomes" id="UP000186599">
    <property type="component" value="Unassembled WGS sequence"/>
</dbReference>
<proteinExistence type="predicted"/>
<evidence type="ECO:0000256" key="1">
    <source>
        <dbReference type="ARBA" id="ARBA00023015"/>
    </source>
</evidence>
<dbReference type="EMBL" id="FOUA01000002">
    <property type="protein sequence ID" value="SFL96340.1"/>
    <property type="molecule type" value="Genomic_DNA"/>
</dbReference>
<dbReference type="EMBL" id="FOGN01000002">
    <property type="protein sequence ID" value="SER83293.1"/>
    <property type="molecule type" value="Genomic_DNA"/>
</dbReference>
<dbReference type="PROSITE" id="PS50977">
    <property type="entry name" value="HTH_TETR_2"/>
    <property type="match status" value="1"/>
</dbReference>
<evidence type="ECO:0000256" key="2">
    <source>
        <dbReference type="ARBA" id="ARBA00023125"/>
    </source>
</evidence>
<reference evidence="8 11" key="2">
    <citation type="submission" date="2019-04" db="EMBL/GenBank/DDBJ databases">
        <title>Crypto-aerobic microbial life in anoxic (sulfidic) marine sediments.</title>
        <authorList>
            <person name="Bhattacharya S."/>
            <person name="Roy C."/>
            <person name="Mondal N."/>
            <person name="Sarkar J."/>
            <person name="Mandal S."/>
            <person name="Rameez M.J."/>
            <person name="Ghosh W."/>
        </authorList>
    </citation>
    <scope>NUCLEOTIDE SEQUENCE [LARGE SCALE GENOMIC DNA]</scope>
    <source>
        <strain evidence="8 11">SBBB</strain>
    </source>
</reference>
<gene>
    <name evidence="8" type="ORF">FA869_01920</name>
    <name evidence="7" type="ORF">SAMN04487855_1813</name>
    <name evidence="6" type="ORF">SAMN05216589_1501</name>
</gene>
<dbReference type="Gene3D" id="1.10.357.10">
    <property type="entry name" value="Tetracycline Repressor, domain 2"/>
    <property type="match status" value="1"/>
</dbReference>
<dbReference type="RefSeq" id="WP_036991801.1">
    <property type="nucleotide sequence ID" value="NZ_FOGN01000002.1"/>
</dbReference>
<dbReference type="Proteomes" id="UP000186904">
    <property type="component" value="Unassembled WGS sequence"/>
</dbReference>
<dbReference type="AlphaFoldDB" id="A0A031MDX8"/>
<keyword evidence="1" id="KW-0805">Transcription regulation</keyword>
<evidence type="ECO:0000313" key="6">
    <source>
        <dbReference type="EMBL" id="SER83293.1"/>
    </source>
</evidence>
<dbReference type="GO" id="GO:0000976">
    <property type="term" value="F:transcription cis-regulatory region binding"/>
    <property type="evidence" value="ECO:0007669"/>
    <property type="project" value="TreeGrafter"/>
</dbReference>
<evidence type="ECO:0000313" key="10">
    <source>
        <dbReference type="Proteomes" id="UP000186904"/>
    </source>
</evidence>
<evidence type="ECO:0000256" key="3">
    <source>
        <dbReference type="ARBA" id="ARBA00023163"/>
    </source>
</evidence>
<dbReference type="InterPro" id="IPR001647">
    <property type="entry name" value="HTH_TetR"/>
</dbReference>
<dbReference type="SUPFAM" id="SSF46689">
    <property type="entry name" value="Homeodomain-like"/>
    <property type="match status" value="1"/>
</dbReference>
<dbReference type="Pfam" id="PF00440">
    <property type="entry name" value="TetR_N"/>
    <property type="match status" value="1"/>
</dbReference>
<evidence type="ECO:0000313" key="8">
    <source>
        <dbReference type="EMBL" id="TKA92966.1"/>
    </source>
</evidence>
<dbReference type="Proteomes" id="UP000305198">
    <property type="component" value="Unassembled WGS sequence"/>
</dbReference>
<dbReference type="InterPro" id="IPR009057">
    <property type="entry name" value="Homeodomain-like_sf"/>
</dbReference>
<keyword evidence="2 4" id="KW-0238">DNA-binding</keyword>
<accession>A0A031MDX8</accession>
<keyword evidence="3" id="KW-0804">Transcription</keyword>
<evidence type="ECO:0000313" key="9">
    <source>
        <dbReference type="Proteomes" id="UP000186599"/>
    </source>
</evidence>
<feature type="DNA-binding region" description="H-T-H motif" evidence="4">
    <location>
        <begin position="56"/>
        <end position="75"/>
    </location>
</feature>
<feature type="domain" description="HTH tetR-type" evidence="5">
    <location>
        <begin position="33"/>
        <end position="93"/>
    </location>
</feature>
<evidence type="ECO:0000313" key="11">
    <source>
        <dbReference type="Proteomes" id="UP000305198"/>
    </source>
</evidence>
<dbReference type="PANTHER" id="PTHR30055:SF234">
    <property type="entry name" value="HTH-TYPE TRANSCRIPTIONAL REGULATOR BETI"/>
    <property type="match status" value="1"/>
</dbReference>
<dbReference type="GO" id="GO:0003700">
    <property type="term" value="F:DNA-binding transcription factor activity"/>
    <property type="evidence" value="ECO:0007669"/>
    <property type="project" value="TreeGrafter"/>
</dbReference>
<evidence type="ECO:0000256" key="4">
    <source>
        <dbReference type="PROSITE-ProRule" id="PRU00335"/>
    </source>
</evidence>
<keyword evidence="9" id="KW-1185">Reference proteome</keyword>
<dbReference type="EMBL" id="SWAV01000001">
    <property type="protein sequence ID" value="TKA92966.1"/>
    <property type="molecule type" value="Genomic_DNA"/>
</dbReference>
<name>A0A031MDX8_9GAMM</name>
<dbReference type="InterPro" id="IPR050109">
    <property type="entry name" value="HTH-type_TetR-like_transc_reg"/>
</dbReference>
<protein>
    <submittedName>
        <fullName evidence="8">TetR/AcrR family transcriptional regulator</fullName>
    </submittedName>
    <submittedName>
        <fullName evidence="6">Transcriptional regulator, TetR family</fullName>
    </submittedName>
</protein>
<dbReference type="OrthoDB" id="63332at2"/>
<evidence type="ECO:0000259" key="5">
    <source>
        <dbReference type="PROSITE" id="PS50977"/>
    </source>
</evidence>
<sequence length="224" mass="25390">MSDNKNSSGSAEHAPDPLFEARLVGIQDSSLAEQRRDQICDAALELFLQKGFASTTIRDICALSGVNQASIYDYIANKNDILRRLLNKLWFRSGVPNLHELLKQDPEASLEDCLRLYLRESWTTKRKGTILAYRAVPHLQKDDRAAMRARDQLVIQEMAMELRERADLAENDPRADIIANLIMYLAGFGPLRDWLHQDIDDDVIVDTIAAGVTAMIEKLSEHQR</sequence>
<dbReference type="PRINTS" id="PR00455">
    <property type="entry name" value="HTHTETR"/>
</dbReference>
<evidence type="ECO:0000313" key="7">
    <source>
        <dbReference type="EMBL" id="SFL96340.1"/>
    </source>
</evidence>
<organism evidence="8 11">
    <name type="scientific">Halopseudomonas bauzanensis</name>
    <dbReference type="NCBI Taxonomy" id="653930"/>
    <lineage>
        <taxon>Bacteria</taxon>
        <taxon>Pseudomonadati</taxon>
        <taxon>Pseudomonadota</taxon>
        <taxon>Gammaproteobacteria</taxon>
        <taxon>Pseudomonadales</taxon>
        <taxon>Pseudomonadaceae</taxon>
        <taxon>Halopseudomonas</taxon>
    </lineage>
</organism>
<dbReference type="PANTHER" id="PTHR30055">
    <property type="entry name" value="HTH-TYPE TRANSCRIPTIONAL REGULATOR RUTR"/>
    <property type="match status" value="1"/>
</dbReference>
<reference evidence="9 10" key="1">
    <citation type="submission" date="2016-10" db="EMBL/GenBank/DDBJ databases">
        <authorList>
            <person name="de Groot N.N."/>
        </authorList>
    </citation>
    <scope>NUCLEOTIDE SEQUENCE [LARGE SCALE GENOMIC DNA]</scope>
    <source>
        <strain evidence="7 9">CGMCC 1.9095</strain>
        <strain evidence="6 10">DSM 22558</strain>
    </source>
</reference>